<protein>
    <submittedName>
        <fullName evidence="2">Lytic transglycosylase</fullName>
    </submittedName>
</protein>
<comment type="caution">
    <text evidence="2">The sequence shown here is derived from an EMBL/GenBank/DDBJ whole genome shotgun (WGS) entry which is preliminary data.</text>
</comment>
<dbReference type="EMBL" id="JMIR01000028">
    <property type="protein sequence ID" value="KEO82054.1"/>
    <property type="molecule type" value="Genomic_DNA"/>
</dbReference>
<dbReference type="PANTHER" id="PTHR37423:SF5">
    <property type="entry name" value="SOLUBLE LYTIC MUREIN TRANSGLYCOSYLASE"/>
    <property type="match status" value="1"/>
</dbReference>
<feature type="domain" description="Transglycosylase SLT" evidence="1">
    <location>
        <begin position="39"/>
        <end position="148"/>
    </location>
</feature>
<dbReference type="eggNOG" id="COG0741">
    <property type="taxonomic scope" value="Bacteria"/>
</dbReference>
<sequence>MTPKAKRKISILGLLLLLVVVVVSSNTFWRFLYPLHHEEYIRTAAAKNGVDPLMVAALINVESKFKTENVSHVGAVGLMQLMPETATWAAEQSGLPYDGPTDLADPQRNIELGSWYLAYLKKQFDGNWVAAVAAYNGGPARVQGWMQDGEWDGTLDTSDKIPVGETRHYVQRVFFNYEKYKKLYAP</sequence>
<dbReference type="InterPro" id="IPR023346">
    <property type="entry name" value="Lysozyme-like_dom_sf"/>
</dbReference>
<dbReference type="STRING" id="1157490.EL26_17240"/>
<organism evidence="2 3">
    <name type="scientific">Tumebacillus flagellatus</name>
    <dbReference type="NCBI Taxonomy" id="1157490"/>
    <lineage>
        <taxon>Bacteria</taxon>
        <taxon>Bacillati</taxon>
        <taxon>Bacillota</taxon>
        <taxon>Bacilli</taxon>
        <taxon>Bacillales</taxon>
        <taxon>Alicyclobacillaceae</taxon>
        <taxon>Tumebacillus</taxon>
    </lineage>
</organism>
<evidence type="ECO:0000313" key="3">
    <source>
        <dbReference type="Proteomes" id="UP000027931"/>
    </source>
</evidence>
<evidence type="ECO:0000313" key="2">
    <source>
        <dbReference type="EMBL" id="KEO82054.1"/>
    </source>
</evidence>
<dbReference type="Gene3D" id="1.10.530.10">
    <property type="match status" value="1"/>
</dbReference>
<dbReference type="Pfam" id="PF01464">
    <property type="entry name" value="SLT"/>
    <property type="match status" value="1"/>
</dbReference>
<evidence type="ECO:0000259" key="1">
    <source>
        <dbReference type="Pfam" id="PF01464"/>
    </source>
</evidence>
<accession>A0A074LLU6</accession>
<dbReference type="SUPFAM" id="SSF53955">
    <property type="entry name" value="Lysozyme-like"/>
    <property type="match status" value="1"/>
</dbReference>
<dbReference type="PANTHER" id="PTHR37423">
    <property type="entry name" value="SOLUBLE LYTIC MUREIN TRANSGLYCOSYLASE-RELATED"/>
    <property type="match status" value="1"/>
</dbReference>
<name>A0A074LLU6_9BACL</name>
<reference evidence="2 3" key="1">
    <citation type="journal article" date="2013" name="Int. J. Syst. Evol. Microbiol.">
        <title>Tumebacillus flagellatus sp. nov., an alpha-amylase/pullulanase-producing bacterium isolated from cassava wastewater.</title>
        <authorList>
            <person name="Wang Q."/>
            <person name="Xie N."/>
            <person name="Qin Y."/>
            <person name="Shen N."/>
            <person name="Zhu J."/>
            <person name="Mi H."/>
            <person name="Huang R."/>
        </authorList>
    </citation>
    <scope>NUCLEOTIDE SEQUENCE [LARGE SCALE GENOMIC DNA]</scope>
    <source>
        <strain evidence="2 3">GST4</strain>
    </source>
</reference>
<dbReference type="OrthoDB" id="9815002at2"/>
<keyword evidence="3" id="KW-1185">Reference proteome</keyword>
<proteinExistence type="predicted"/>
<dbReference type="Proteomes" id="UP000027931">
    <property type="component" value="Unassembled WGS sequence"/>
</dbReference>
<dbReference type="CDD" id="cd16896">
    <property type="entry name" value="LT_Slt70-like"/>
    <property type="match status" value="1"/>
</dbReference>
<gene>
    <name evidence="2" type="ORF">EL26_17240</name>
</gene>
<dbReference type="AlphaFoldDB" id="A0A074LLU6"/>
<dbReference type="InterPro" id="IPR008258">
    <property type="entry name" value="Transglycosylase_SLT_dom_1"/>
</dbReference>